<comment type="caution">
    <text evidence="3">The sequence shown here is derived from an EMBL/GenBank/DDBJ whole genome shotgun (WGS) entry which is preliminary data.</text>
</comment>
<keyword evidence="4" id="KW-1185">Reference proteome</keyword>
<dbReference type="InterPro" id="IPR006439">
    <property type="entry name" value="HAD-SF_hydro_IA"/>
</dbReference>
<gene>
    <name evidence="3" type="ORF">B0I33_110101</name>
</gene>
<dbReference type="InterPro" id="IPR051540">
    <property type="entry name" value="S-2-haloacid_dehalogenase"/>
</dbReference>
<evidence type="ECO:0000313" key="4">
    <source>
        <dbReference type="Proteomes" id="UP000238362"/>
    </source>
</evidence>
<organism evidence="3 4">
    <name type="scientific">Prauserella shujinwangii</name>
    <dbReference type="NCBI Taxonomy" id="1453103"/>
    <lineage>
        <taxon>Bacteria</taxon>
        <taxon>Bacillati</taxon>
        <taxon>Actinomycetota</taxon>
        <taxon>Actinomycetes</taxon>
        <taxon>Pseudonocardiales</taxon>
        <taxon>Pseudonocardiaceae</taxon>
        <taxon>Prauserella</taxon>
    </lineage>
</organism>
<sequence>MAGTRDIEVVVFDVLGTLVDEPGGLRAAIRDALPASATAPVDELVTVWQEHVAREQRRIGRGQRAFVPSDVLDAEAAQQVAGHAGLTDPAATARLATASRRLPAWRDSAVGLDLLARRWPVVGLSNASRTTLLRLGAHAGLRWHQALSADAVLTYKPAPEVYQLALDTAGCPPERVLMVAAHAWDLRAAQAAGMRTAYVRRAAGDPPEGSDLFDWRCDGLDELVTALSAG</sequence>
<dbReference type="SUPFAM" id="SSF56784">
    <property type="entry name" value="HAD-like"/>
    <property type="match status" value="1"/>
</dbReference>
<dbReference type="SFLD" id="SFLDS00003">
    <property type="entry name" value="Haloacid_Dehalogenase"/>
    <property type="match status" value="1"/>
</dbReference>
<dbReference type="PANTHER" id="PTHR43316:SF3">
    <property type="entry name" value="HALOACID DEHALOGENASE, TYPE II (AFU_ORTHOLOGUE AFUA_2G07750)-RELATED"/>
    <property type="match status" value="1"/>
</dbReference>
<dbReference type="Gene3D" id="1.10.150.240">
    <property type="entry name" value="Putative phosphatase, domain 2"/>
    <property type="match status" value="1"/>
</dbReference>
<dbReference type="NCBIfam" id="TIGR01428">
    <property type="entry name" value="HAD_type_II"/>
    <property type="match status" value="1"/>
</dbReference>
<evidence type="ECO:0000256" key="2">
    <source>
        <dbReference type="ARBA" id="ARBA00022801"/>
    </source>
</evidence>
<comment type="similarity">
    <text evidence="1">Belongs to the HAD-like hydrolase superfamily. S-2-haloalkanoic acid dehalogenase family.</text>
</comment>
<dbReference type="PANTHER" id="PTHR43316">
    <property type="entry name" value="HYDROLASE, HALOACID DELAHOGENASE-RELATED"/>
    <property type="match status" value="1"/>
</dbReference>
<dbReference type="RefSeq" id="WP_106181148.1">
    <property type="nucleotide sequence ID" value="NZ_PVNH01000010.1"/>
</dbReference>
<reference evidence="3 4" key="1">
    <citation type="submission" date="2018-03" db="EMBL/GenBank/DDBJ databases">
        <title>Genomic Encyclopedia of Type Strains, Phase III (KMG-III): the genomes of soil and plant-associated and newly described type strains.</title>
        <authorList>
            <person name="Whitman W."/>
        </authorList>
    </citation>
    <scope>NUCLEOTIDE SEQUENCE [LARGE SCALE GENOMIC DNA]</scope>
    <source>
        <strain evidence="3 4">CGMCC 4.7125</strain>
    </source>
</reference>
<evidence type="ECO:0000256" key="1">
    <source>
        <dbReference type="ARBA" id="ARBA00008106"/>
    </source>
</evidence>
<evidence type="ECO:0000313" key="3">
    <source>
        <dbReference type="EMBL" id="PRX45002.1"/>
    </source>
</evidence>
<dbReference type="InterPro" id="IPR006328">
    <property type="entry name" value="2-HAD"/>
</dbReference>
<dbReference type="InterPro" id="IPR023198">
    <property type="entry name" value="PGP-like_dom2"/>
</dbReference>
<accession>A0A2T0LP26</accession>
<proteinExistence type="inferred from homology"/>
<name>A0A2T0LP26_9PSEU</name>
<protein>
    <submittedName>
        <fullName evidence="3">2-haloacid dehalogenase</fullName>
    </submittedName>
</protein>
<dbReference type="InterPro" id="IPR036412">
    <property type="entry name" value="HAD-like_sf"/>
</dbReference>
<dbReference type="NCBIfam" id="TIGR01493">
    <property type="entry name" value="HAD-SF-IA-v2"/>
    <property type="match status" value="1"/>
</dbReference>
<dbReference type="GO" id="GO:0019120">
    <property type="term" value="F:hydrolase activity, acting on acid halide bonds, in C-halide compounds"/>
    <property type="evidence" value="ECO:0007669"/>
    <property type="project" value="InterPro"/>
</dbReference>
<dbReference type="Pfam" id="PF00702">
    <property type="entry name" value="Hydrolase"/>
    <property type="match status" value="1"/>
</dbReference>
<dbReference type="Gene3D" id="3.40.50.1000">
    <property type="entry name" value="HAD superfamily/HAD-like"/>
    <property type="match status" value="1"/>
</dbReference>
<dbReference type="EMBL" id="PVNH01000010">
    <property type="protein sequence ID" value="PRX45002.1"/>
    <property type="molecule type" value="Genomic_DNA"/>
</dbReference>
<dbReference type="OrthoDB" id="3774052at2"/>
<dbReference type="AlphaFoldDB" id="A0A2T0LP26"/>
<dbReference type="InterPro" id="IPR023214">
    <property type="entry name" value="HAD_sf"/>
</dbReference>
<dbReference type="SFLD" id="SFLDG01129">
    <property type="entry name" value="C1.5:_HAD__Beta-PGM__Phosphata"/>
    <property type="match status" value="1"/>
</dbReference>
<dbReference type="PRINTS" id="PR00413">
    <property type="entry name" value="HADHALOGNASE"/>
</dbReference>
<dbReference type="Proteomes" id="UP000238362">
    <property type="component" value="Unassembled WGS sequence"/>
</dbReference>
<keyword evidence="2" id="KW-0378">Hydrolase</keyword>